<dbReference type="HAMAP" id="MF_01200_B">
    <property type="entry name" value="OMPdecase_type1_B"/>
    <property type="match status" value="1"/>
</dbReference>
<dbReference type="InterPro" id="IPR014732">
    <property type="entry name" value="OMPdecase"/>
</dbReference>
<comment type="pathway">
    <text evidence="2 9 12">Pyrimidine metabolism; UMP biosynthesis via de novo pathway; UMP from orotate: step 2/2.</text>
</comment>
<dbReference type="PROSITE" id="PS00156">
    <property type="entry name" value="OMPDECASE"/>
    <property type="match status" value="1"/>
</dbReference>
<feature type="binding site" evidence="9 11">
    <location>
        <position position="32"/>
    </location>
    <ligand>
        <name>substrate</name>
    </ligand>
</feature>
<dbReference type="NCBIfam" id="TIGR01740">
    <property type="entry name" value="pyrF"/>
    <property type="match status" value="1"/>
</dbReference>
<dbReference type="FunFam" id="3.20.20.70:FF:000015">
    <property type="entry name" value="Orotidine 5'-phosphate decarboxylase"/>
    <property type="match status" value="1"/>
</dbReference>
<feature type="binding site" evidence="9 11">
    <location>
        <position position="182"/>
    </location>
    <ligand>
        <name>substrate</name>
    </ligand>
</feature>
<keyword evidence="15" id="KW-1185">Reference proteome</keyword>
<dbReference type="GO" id="GO:0005829">
    <property type="term" value="C:cytosol"/>
    <property type="evidence" value="ECO:0007669"/>
    <property type="project" value="TreeGrafter"/>
</dbReference>
<feature type="binding site" evidence="9 11">
    <location>
        <position position="212"/>
    </location>
    <ligand>
        <name>substrate</name>
    </ligand>
</feature>
<evidence type="ECO:0000256" key="7">
    <source>
        <dbReference type="ARBA" id="ARBA00049157"/>
    </source>
</evidence>
<feature type="active site" description="For OMPdecase activity" evidence="10">
    <location>
        <position position="64"/>
    </location>
</feature>
<feature type="active site" description="For OMPdecase activity" evidence="10">
    <location>
        <position position="59"/>
    </location>
</feature>
<name>A0A923RG92_9BACI</name>
<comment type="function">
    <text evidence="1 9">Catalyzes the decarboxylation of orotidine 5'-monophosphate (OMP) to uridine 5'-monophosphate (UMP).</text>
</comment>
<evidence type="ECO:0000256" key="6">
    <source>
        <dbReference type="ARBA" id="ARBA00023239"/>
    </source>
</evidence>
<dbReference type="Gene3D" id="3.20.20.70">
    <property type="entry name" value="Aldolase class I"/>
    <property type="match status" value="1"/>
</dbReference>
<dbReference type="EMBL" id="JACOOL010000002">
    <property type="protein sequence ID" value="MBC5635899.1"/>
    <property type="molecule type" value="Genomic_DNA"/>
</dbReference>
<dbReference type="NCBIfam" id="NF001273">
    <property type="entry name" value="PRK00230.1"/>
    <property type="match status" value="1"/>
</dbReference>
<evidence type="ECO:0000256" key="5">
    <source>
        <dbReference type="ARBA" id="ARBA00022975"/>
    </source>
</evidence>
<proteinExistence type="inferred from homology"/>
<feature type="binding site" evidence="9 11">
    <location>
        <position position="211"/>
    </location>
    <ligand>
        <name>substrate</name>
    </ligand>
</feature>
<evidence type="ECO:0000256" key="12">
    <source>
        <dbReference type="RuleBase" id="RU000512"/>
    </source>
</evidence>
<evidence type="ECO:0000313" key="14">
    <source>
        <dbReference type="EMBL" id="MBC5635899.1"/>
    </source>
</evidence>
<dbReference type="PANTHER" id="PTHR32119:SF2">
    <property type="entry name" value="OROTIDINE 5'-PHOSPHATE DECARBOXYLASE"/>
    <property type="match status" value="1"/>
</dbReference>
<dbReference type="SMART" id="SM00934">
    <property type="entry name" value="OMPdecase"/>
    <property type="match status" value="1"/>
</dbReference>
<feature type="active site" description="Proton donor" evidence="9">
    <location>
        <position position="61"/>
    </location>
</feature>
<evidence type="ECO:0000256" key="8">
    <source>
        <dbReference type="ARBA" id="ARBA00061012"/>
    </source>
</evidence>
<comment type="caution">
    <text evidence="14">The sequence shown here is derived from an EMBL/GenBank/DDBJ whole genome shotgun (WGS) entry which is preliminary data.</text>
</comment>
<dbReference type="InterPro" id="IPR018089">
    <property type="entry name" value="OMPdecase_AS"/>
</dbReference>
<evidence type="ECO:0000259" key="13">
    <source>
        <dbReference type="SMART" id="SM00934"/>
    </source>
</evidence>
<dbReference type="CDD" id="cd04725">
    <property type="entry name" value="OMP_decarboxylase_like"/>
    <property type="match status" value="1"/>
</dbReference>
<dbReference type="GO" id="GO:0004590">
    <property type="term" value="F:orotidine-5'-phosphate decarboxylase activity"/>
    <property type="evidence" value="ECO:0007669"/>
    <property type="project" value="UniProtKB-UniRule"/>
</dbReference>
<sequence>MTNSIYVALDFPNWQETSTFLERNDLKGVPVKVGMELFYNEGLKVIEKLKKNNHRIFLDLKLHDIPTTVMKAMHVLSKLEVDIVNIHALGGSEMIQRAKEGLTNGNPTYDTKLIAVTILTSMDEQMLHQELKLTDNVTEAAVHFSKLAHTNGADGVVCSVHEASAIKKACGEEFLTVTPGIRLSHTKADDQKRIATPGFARQHGADYIVIGRSITKSDHPRENYEQAVREWEEALCN</sequence>
<dbReference type="GO" id="GO:0044205">
    <property type="term" value="P:'de novo' UMP biosynthetic process"/>
    <property type="evidence" value="ECO:0007669"/>
    <property type="project" value="UniProtKB-UniRule"/>
</dbReference>
<dbReference type="InterPro" id="IPR047596">
    <property type="entry name" value="OMPdecase_bac"/>
</dbReference>
<dbReference type="EC" id="4.1.1.23" evidence="9"/>
<dbReference type="Pfam" id="PF00215">
    <property type="entry name" value="OMPdecase"/>
    <property type="match status" value="1"/>
</dbReference>
<comment type="subunit">
    <text evidence="3 9">Homodimer.</text>
</comment>
<dbReference type="PANTHER" id="PTHR32119">
    <property type="entry name" value="OROTIDINE 5'-PHOSPHATE DECARBOXYLASE"/>
    <property type="match status" value="1"/>
</dbReference>
<feature type="binding site" evidence="9">
    <location>
        <begin position="59"/>
        <end position="68"/>
    </location>
    <ligand>
        <name>substrate</name>
    </ligand>
</feature>
<evidence type="ECO:0000256" key="10">
    <source>
        <dbReference type="PIRSR" id="PIRSR614732-1"/>
    </source>
</evidence>
<feature type="active site" description="For OMPdecase activity" evidence="10">
    <location>
        <position position="61"/>
    </location>
</feature>
<dbReference type="InterPro" id="IPR013785">
    <property type="entry name" value="Aldolase_TIM"/>
</dbReference>
<comment type="catalytic activity">
    <reaction evidence="7 9 12">
        <text>orotidine 5'-phosphate + H(+) = UMP + CO2</text>
        <dbReference type="Rhea" id="RHEA:11596"/>
        <dbReference type="ChEBI" id="CHEBI:15378"/>
        <dbReference type="ChEBI" id="CHEBI:16526"/>
        <dbReference type="ChEBI" id="CHEBI:57538"/>
        <dbReference type="ChEBI" id="CHEBI:57865"/>
        <dbReference type="EC" id="4.1.1.23"/>
    </reaction>
</comment>
<evidence type="ECO:0000256" key="1">
    <source>
        <dbReference type="ARBA" id="ARBA00002356"/>
    </source>
</evidence>
<dbReference type="Proteomes" id="UP000637359">
    <property type="component" value="Unassembled WGS sequence"/>
</dbReference>
<evidence type="ECO:0000256" key="11">
    <source>
        <dbReference type="PIRSR" id="PIRSR614732-2"/>
    </source>
</evidence>
<comment type="similarity">
    <text evidence="8 9">Belongs to the OMP decarboxylase family. Type 1 subfamily.</text>
</comment>
<dbReference type="GO" id="GO:0006207">
    <property type="term" value="P:'de novo' pyrimidine nucleobase biosynthetic process"/>
    <property type="evidence" value="ECO:0007669"/>
    <property type="project" value="InterPro"/>
</dbReference>
<keyword evidence="5 9" id="KW-0665">Pyrimidine biosynthesis</keyword>
<protein>
    <recommendedName>
        <fullName evidence="9">Orotidine 5'-phosphate decarboxylase</fullName>
        <ecNumber evidence="9">4.1.1.23</ecNumber>
    </recommendedName>
    <alternativeName>
        <fullName evidence="9">OMP decarboxylase</fullName>
        <shortName evidence="9">OMPDCase</shortName>
        <shortName evidence="9">OMPdecase</shortName>
    </alternativeName>
</protein>
<evidence type="ECO:0000256" key="4">
    <source>
        <dbReference type="ARBA" id="ARBA00022793"/>
    </source>
</evidence>
<dbReference type="AlphaFoldDB" id="A0A923RG92"/>
<dbReference type="InterPro" id="IPR001754">
    <property type="entry name" value="OMPdeCOase_dom"/>
</dbReference>
<keyword evidence="4 9" id="KW-0210">Decarboxylase</keyword>
<evidence type="ECO:0000256" key="2">
    <source>
        <dbReference type="ARBA" id="ARBA00004861"/>
    </source>
</evidence>
<feature type="binding site" evidence="9 11">
    <location>
        <position position="10"/>
    </location>
    <ligand>
        <name>substrate</name>
    </ligand>
</feature>
<reference evidence="14" key="1">
    <citation type="submission" date="2020-08" db="EMBL/GenBank/DDBJ databases">
        <title>Genome public.</title>
        <authorList>
            <person name="Liu C."/>
            <person name="Sun Q."/>
        </authorList>
    </citation>
    <scope>NUCLEOTIDE SEQUENCE</scope>
    <source>
        <strain evidence="14">BX22</strain>
    </source>
</reference>
<keyword evidence="6 9" id="KW-0456">Lyase</keyword>
<evidence type="ECO:0000313" key="15">
    <source>
        <dbReference type="Proteomes" id="UP000637359"/>
    </source>
</evidence>
<dbReference type="SUPFAM" id="SSF51366">
    <property type="entry name" value="Ribulose-phoshate binding barrel"/>
    <property type="match status" value="1"/>
</dbReference>
<dbReference type="InterPro" id="IPR011060">
    <property type="entry name" value="RibuloseP-bd_barrel"/>
</dbReference>
<evidence type="ECO:0000256" key="9">
    <source>
        <dbReference type="HAMAP-Rule" id="MF_01200"/>
    </source>
</evidence>
<organism evidence="14 15">
    <name type="scientific">Ornithinibacillus hominis</name>
    <dbReference type="NCBI Taxonomy" id="2763055"/>
    <lineage>
        <taxon>Bacteria</taxon>
        <taxon>Bacillati</taxon>
        <taxon>Bacillota</taxon>
        <taxon>Bacilli</taxon>
        <taxon>Bacillales</taxon>
        <taxon>Bacillaceae</taxon>
        <taxon>Ornithinibacillus</taxon>
    </lineage>
</organism>
<accession>A0A923RG92</accession>
<gene>
    <name evidence="9 14" type="primary">pyrF</name>
    <name evidence="14" type="ORF">H8S33_03565</name>
</gene>
<dbReference type="RefSeq" id="WP_186868613.1">
    <property type="nucleotide sequence ID" value="NZ_JACOOL010000002.1"/>
</dbReference>
<feature type="binding site" evidence="9 11">
    <location>
        <position position="191"/>
    </location>
    <ligand>
        <name>substrate</name>
    </ligand>
</feature>
<feature type="domain" description="Orotidine 5'-phosphate decarboxylase" evidence="13">
    <location>
        <begin position="4"/>
        <end position="227"/>
    </location>
</feature>
<evidence type="ECO:0000256" key="3">
    <source>
        <dbReference type="ARBA" id="ARBA00011738"/>
    </source>
</evidence>
<feature type="binding site" evidence="9 11">
    <location>
        <position position="120"/>
    </location>
    <ligand>
        <name>substrate</name>
    </ligand>
</feature>